<dbReference type="GO" id="GO:0016052">
    <property type="term" value="P:carbohydrate catabolic process"/>
    <property type="evidence" value="ECO:0007669"/>
    <property type="project" value="TreeGrafter"/>
</dbReference>
<dbReference type="PANTHER" id="PTHR10889:SF1">
    <property type="entry name" value="DEOXYRIBOSE-PHOSPHATE ALDOLASE"/>
    <property type="match status" value="1"/>
</dbReference>
<accession>A0A1G9EWQ0</accession>
<dbReference type="GO" id="GO:0005737">
    <property type="term" value="C:cytoplasm"/>
    <property type="evidence" value="ECO:0007669"/>
    <property type="project" value="InterPro"/>
</dbReference>
<dbReference type="PANTHER" id="PTHR10889">
    <property type="entry name" value="DEOXYRIBOSE-PHOSPHATE ALDOLASE"/>
    <property type="match status" value="1"/>
</dbReference>
<dbReference type="AlphaFoldDB" id="A0A1G9EWQ0"/>
<evidence type="ECO:0000313" key="4">
    <source>
        <dbReference type="Proteomes" id="UP000198510"/>
    </source>
</evidence>
<dbReference type="GO" id="GO:0004139">
    <property type="term" value="F:deoxyribose-phosphate aldolase activity"/>
    <property type="evidence" value="ECO:0007669"/>
    <property type="project" value="InterPro"/>
</dbReference>
<keyword evidence="2" id="KW-0704">Schiff base</keyword>
<evidence type="ECO:0000256" key="2">
    <source>
        <dbReference type="ARBA" id="ARBA00023270"/>
    </source>
</evidence>
<dbReference type="SMART" id="SM01133">
    <property type="entry name" value="DeoC"/>
    <property type="match status" value="1"/>
</dbReference>
<keyword evidence="4" id="KW-1185">Reference proteome</keyword>
<dbReference type="InterPro" id="IPR011343">
    <property type="entry name" value="DeoC"/>
</dbReference>
<evidence type="ECO:0000256" key="1">
    <source>
        <dbReference type="ARBA" id="ARBA00022490"/>
    </source>
</evidence>
<protein>
    <submittedName>
        <fullName evidence="3">Deoxyribose-phosphate aldolase</fullName>
    </submittedName>
</protein>
<dbReference type="InterPro" id="IPR013785">
    <property type="entry name" value="Aldolase_TIM"/>
</dbReference>
<dbReference type="Proteomes" id="UP000198510">
    <property type="component" value="Unassembled WGS sequence"/>
</dbReference>
<name>A0A1G9EWQ0_9BACT</name>
<dbReference type="Gene3D" id="3.20.20.70">
    <property type="entry name" value="Aldolase class I"/>
    <property type="match status" value="1"/>
</dbReference>
<reference evidence="3 4" key="1">
    <citation type="submission" date="2016-10" db="EMBL/GenBank/DDBJ databases">
        <authorList>
            <person name="de Groot N.N."/>
        </authorList>
    </citation>
    <scope>NUCLEOTIDE SEQUENCE [LARGE SCALE GENOMIC DNA]</scope>
    <source>
        <strain evidence="3 4">DSM 25186</strain>
    </source>
</reference>
<dbReference type="STRING" id="1075417.SAMN05421823_103607"/>
<sequence length="215" mass="24160">MAFRTELRCLSPYAGASYIEYATQKAVDHVYDSMVVFPWWVKKVRRDLAGNALRLCSTVGHPWGHQRTEVKLREAEVALRDGATELEVTLNLMALRDQQAGWVKPELARLSQGLHDREAFMTVALDHKQMTSEEIELALALCVATGVDRVTTFQAFTTAEEVTAWLHSLRQQAGEALDLKLNVTPRLFEQRASLLVADSTITFCLDDATDATDHR</sequence>
<organism evidence="3 4">
    <name type="scientific">Catalinimonas alkaloidigena</name>
    <dbReference type="NCBI Taxonomy" id="1075417"/>
    <lineage>
        <taxon>Bacteria</taxon>
        <taxon>Pseudomonadati</taxon>
        <taxon>Bacteroidota</taxon>
        <taxon>Cytophagia</taxon>
        <taxon>Cytophagales</taxon>
        <taxon>Catalimonadaceae</taxon>
        <taxon>Catalinimonas</taxon>
    </lineage>
</organism>
<gene>
    <name evidence="3" type="ORF">SAMN05421823_103607</name>
</gene>
<evidence type="ECO:0000313" key="3">
    <source>
        <dbReference type="EMBL" id="SDK80530.1"/>
    </source>
</evidence>
<dbReference type="EMBL" id="FNFO01000003">
    <property type="protein sequence ID" value="SDK80530.1"/>
    <property type="molecule type" value="Genomic_DNA"/>
</dbReference>
<keyword evidence="1" id="KW-0963">Cytoplasm</keyword>
<dbReference type="InterPro" id="IPR002915">
    <property type="entry name" value="DeoC/FbaB/LacD_aldolase"/>
</dbReference>
<dbReference type="GO" id="GO:0009264">
    <property type="term" value="P:deoxyribonucleotide catabolic process"/>
    <property type="evidence" value="ECO:0007669"/>
    <property type="project" value="InterPro"/>
</dbReference>
<dbReference type="RefSeq" id="WP_176955976.1">
    <property type="nucleotide sequence ID" value="NZ_FNFO01000003.1"/>
</dbReference>
<proteinExistence type="predicted"/>
<dbReference type="SUPFAM" id="SSF51569">
    <property type="entry name" value="Aldolase"/>
    <property type="match status" value="1"/>
</dbReference>